<dbReference type="Proteomes" id="UP000290289">
    <property type="component" value="Chromosome 6"/>
</dbReference>
<dbReference type="GO" id="GO:0007264">
    <property type="term" value="P:small GTPase-mediated signal transduction"/>
    <property type="evidence" value="ECO:0007669"/>
    <property type="project" value="InterPro"/>
</dbReference>
<accession>A0A498JMD5</accession>
<dbReference type="STRING" id="3750.A0A498JMD5"/>
<dbReference type="GO" id="GO:0005092">
    <property type="term" value="F:GDP-dissociation inhibitor activity"/>
    <property type="evidence" value="ECO:0007669"/>
    <property type="project" value="InterPro"/>
</dbReference>
<evidence type="ECO:0000313" key="1">
    <source>
        <dbReference type="EMBL" id="RXH97119.1"/>
    </source>
</evidence>
<comment type="caution">
    <text evidence="1">The sequence shown here is derived from an EMBL/GenBank/DDBJ whole genome shotgun (WGS) entry which is preliminary data.</text>
</comment>
<keyword evidence="2" id="KW-1185">Reference proteome</keyword>
<dbReference type="Gene3D" id="1.10.405.10">
    <property type="entry name" value="Guanine Nucleotide Dissociation Inhibitor, domain 1"/>
    <property type="match status" value="1"/>
</dbReference>
<gene>
    <name evidence="1" type="ORF">DVH24_035787</name>
</gene>
<name>A0A498JMD5_MALDO</name>
<dbReference type="AlphaFoldDB" id="A0A498JMD5"/>
<organism evidence="1 2">
    <name type="scientific">Malus domestica</name>
    <name type="common">Apple</name>
    <name type="synonym">Pyrus malus</name>
    <dbReference type="NCBI Taxonomy" id="3750"/>
    <lineage>
        <taxon>Eukaryota</taxon>
        <taxon>Viridiplantae</taxon>
        <taxon>Streptophyta</taxon>
        <taxon>Embryophyta</taxon>
        <taxon>Tracheophyta</taxon>
        <taxon>Spermatophyta</taxon>
        <taxon>Magnoliopsida</taxon>
        <taxon>eudicotyledons</taxon>
        <taxon>Gunneridae</taxon>
        <taxon>Pentapetalae</taxon>
        <taxon>rosids</taxon>
        <taxon>fabids</taxon>
        <taxon>Rosales</taxon>
        <taxon>Rosaceae</taxon>
        <taxon>Amygdaloideae</taxon>
        <taxon>Maleae</taxon>
        <taxon>Malus</taxon>
    </lineage>
</organism>
<feature type="non-terminal residue" evidence="1">
    <location>
        <position position="1"/>
    </location>
</feature>
<reference evidence="1 2" key="1">
    <citation type="submission" date="2018-10" db="EMBL/GenBank/DDBJ databases">
        <title>A high-quality apple genome assembly.</title>
        <authorList>
            <person name="Hu J."/>
        </authorList>
    </citation>
    <scope>NUCLEOTIDE SEQUENCE [LARGE SCALE GENOMIC DNA]</scope>
    <source>
        <strain evidence="2">cv. HFTH1</strain>
        <tissue evidence="1">Young leaf</tissue>
    </source>
</reference>
<sequence>VLARPPDSERTSKPPSIPVISFLVQFDPRPAPSSSSSSSSAISCSLSVASCSPSYAPLVYKVPKNDIEALKSPLIGLFQKFHARKFILYVQDYSETDLKTHEGMDLTRMTTRDLIADDRYLNEPALDTMKRMKVLDLSVDLSAASAAEE</sequence>
<protein>
    <submittedName>
        <fullName evidence="1">Uncharacterized protein</fullName>
    </submittedName>
</protein>
<dbReference type="InterPro" id="IPR018203">
    <property type="entry name" value="GDP_dissociation_inhibitor"/>
</dbReference>
<evidence type="ECO:0000313" key="2">
    <source>
        <dbReference type="Proteomes" id="UP000290289"/>
    </source>
</evidence>
<dbReference type="Pfam" id="PF00996">
    <property type="entry name" value="GDI"/>
    <property type="match status" value="1"/>
</dbReference>
<dbReference type="EMBL" id="RDQH01000332">
    <property type="protein sequence ID" value="RXH97119.1"/>
    <property type="molecule type" value="Genomic_DNA"/>
</dbReference>
<proteinExistence type="predicted"/>